<dbReference type="InterPro" id="IPR050190">
    <property type="entry name" value="UPF0213_domain"/>
</dbReference>
<dbReference type="KEGG" id="lpv:HYN51_12385"/>
<dbReference type="InterPro" id="IPR035901">
    <property type="entry name" value="GIY-YIG_endonuc_sf"/>
</dbReference>
<evidence type="ECO:0000313" key="4">
    <source>
        <dbReference type="Proteomes" id="UP000244908"/>
    </source>
</evidence>
<dbReference type="InterPro" id="IPR000305">
    <property type="entry name" value="GIY-YIG_endonuc"/>
</dbReference>
<dbReference type="PROSITE" id="PS50164">
    <property type="entry name" value="GIY_YIG"/>
    <property type="match status" value="1"/>
</dbReference>
<keyword evidence="4" id="KW-1185">Reference proteome</keyword>
<protein>
    <submittedName>
        <fullName evidence="3">GIY-YIG nuclease family protein</fullName>
    </submittedName>
</protein>
<evidence type="ECO:0000256" key="1">
    <source>
        <dbReference type="ARBA" id="ARBA00007435"/>
    </source>
</evidence>
<name>A0A2Y9TZV4_9GAMM</name>
<reference evidence="3 4" key="1">
    <citation type="journal article" date="2019" name="Int. J. Syst. Evol. Microbiol.">
        <title>Limnobaculum parvum gen. nov., sp. nov., isolated from a freshwater lake.</title>
        <authorList>
            <person name="Baek C."/>
            <person name="Shin S.K."/>
            <person name="Yi H."/>
        </authorList>
    </citation>
    <scope>NUCLEOTIDE SEQUENCE [LARGE SCALE GENOMIC DNA]</scope>
    <source>
        <strain evidence="3 4">HYN0051</strain>
    </source>
</reference>
<dbReference type="Gene3D" id="3.40.1440.10">
    <property type="entry name" value="GIY-YIG endonuclease"/>
    <property type="match status" value="1"/>
</dbReference>
<gene>
    <name evidence="3" type="ORF">HYN51_12385</name>
</gene>
<accession>A0A2Y9TZV4</accession>
<dbReference type="Pfam" id="PF01541">
    <property type="entry name" value="GIY-YIG"/>
    <property type="match status" value="1"/>
</dbReference>
<evidence type="ECO:0000313" key="3">
    <source>
        <dbReference type="EMBL" id="AWH89273.1"/>
    </source>
</evidence>
<comment type="similarity">
    <text evidence="1">Belongs to the UPF0213 family.</text>
</comment>
<dbReference type="SUPFAM" id="SSF82771">
    <property type="entry name" value="GIY-YIG endonuclease"/>
    <property type="match status" value="1"/>
</dbReference>
<proteinExistence type="inferred from homology"/>
<dbReference type="Proteomes" id="UP000244908">
    <property type="component" value="Chromosome"/>
</dbReference>
<feature type="domain" description="GIY-YIG" evidence="2">
    <location>
        <begin position="23"/>
        <end position="98"/>
    </location>
</feature>
<dbReference type="OrthoDB" id="9797095at2"/>
<dbReference type="AlphaFoldDB" id="A0A2Y9TZV4"/>
<dbReference type="CDD" id="cd10456">
    <property type="entry name" value="GIY-YIG_UPF0213"/>
    <property type="match status" value="1"/>
</dbReference>
<dbReference type="PANTHER" id="PTHR34477:SF1">
    <property type="entry name" value="UPF0213 PROTEIN YHBQ"/>
    <property type="match status" value="1"/>
</dbReference>
<evidence type="ECO:0000259" key="2">
    <source>
        <dbReference type="PROSITE" id="PS50164"/>
    </source>
</evidence>
<dbReference type="PANTHER" id="PTHR34477">
    <property type="entry name" value="UPF0213 PROTEIN YHBQ"/>
    <property type="match status" value="1"/>
</dbReference>
<organism evidence="3 4">
    <name type="scientific">Limnobaculum parvum</name>
    <dbReference type="NCBI Taxonomy" id="2172103"/>
    <lineage>
        <taxon>Bacteria</taxon>
        <taxon>Pseudomonadati</taxon>
        <taxon>Pseudomonadota</taxon>
        <taxon>Gammaproteobacteria</taxon>
        <taxon>Enterobacterales</taxon>
        <taxon>Budviciaceae</taxon>
        <taxon>Limnobaculum</taxon>
    </lineage>
</organism>
<dbReference type="SMART" id="SM00465">
    <property type="entry name" value="GIYc"/>
    <property type="match status" value="1"/>
</dbReference>
<sequence>MHFDLATENGTDVKQSGSLAEKNDWYLYILRTADNRLYTGITTSIERRFKQHQSGNGAKALRNAGELTLVYQIKTAGHSEALKLEYRVKQLTKAKKEKLVNDQPSIEQLTALLNH</sequence>
<dbReference type="EMBL" id="CP029185">
    <property type="protein sequence ID" value="AWH89273.1"/>
    <property type="molecule type" value="Genomic_DNA"/>
</dbReference>